<dbReference type="GO" id="GO:0003735">
    <property type="term" value="F:structural constituent of ribosome"/>
    <property type="evidence" value="ECO:0007669"/>
    <property type="project" value="InterPro"/>
</dbReference>
<dbReference type="OMA" id="HARESEQ"/>
<evidence type="ECO:0000313" key="6">
    <source>
        <dbReference type="EMBL" id="MBB5065167.1"/>
    </source>
</evidence>
<dbReference type="InterPro" id="IPR036049">
    <property type="entry name" value="Ribosomal_uL29_sf"/>
</dbReference>
<dbReference type="SUPFAM" id="SSF46561">
    <property type="entry name" value="Ribosomal protein L29 (L29p)"/>
    <property type="match status" value="1"/>
</dbReference>
<sequence length="70" mass="7961">MELEKIRSLSEEELKGEEAKAAEQLFRIRFAKSLGKQEGVSKIRSLKLDIARFKTIARERQLATAKAGKE</sequence>
<comment type="similarity">
    <text evidence="1 5">Belongs to the universal ribosomal protein uL29 family.</text>
</comment>
<dbReference type="GO" id="GO:0005840">
    <property type="term" value="C:ribosome"/>
    <property type="evidence" value="ECO:0007669"/>
    <property type="project" value="UniProtKB-KW"/>
</dbReference>
<dbReference type="GO" id="GO:1990904">
    <property type="term" value="C:ribonucleoprotein complex"/>
    <property type="evidence" value="ECO:0007669"/>
    <property type="project" value="UniProtKB-KW"/>
</dbReference>
<protein>
    <recommendedName>
        <fullName evidence="4 5">Large ribosomal subunit protein uL29</fullName>
    </recommendedName>
</protein>
<evidence type="ECO:0000256" key="1">
    <source>
        <dbReference type="ARBA" id="ARBA00009254"/>
    </source>
</evidence>
<dbReference type="AlphaFoldDB" id="A0A7W7ZS56"/>
<name>A0A7W7ZS56_9BACT</name>
<comment type="caution">
    <text evidence="6">The sequence shown here is derived from an EMBL/GenBank/DDBJ whole genome shotgun (WGS) entry which is preliminary data.</text>
</comment>
<keyword evidence="3 5" id="KW-0687">Ribonucleoprotein</keyword>
<dbReference type="EMBL" id="JACHIO010000015">
    <property type="protein sequence ID" value="MBB5065167.1"/>
    <property type="molecule type" value="Genomic_DNA"/>
</dbReference>
<evidence type="ECO:0000256" key="3">
    <source>
        <dbReference type="ARBA" id="ARBA00023274"/>
    </source>
</evidence>
<reference evidence="6 7" key="1">
    <citation type="submission" date="2020-08" db="EMBL/GenBank/DDBJ databases">
        <title>Genomic Encyclopedia of Type Strains, Phase IV (KMG-V): Genome sequencing to study the core and pangenomes of soil and plant-associated prokaryotes.</title>
        <authorList>
            <person name="Whitman W."/>
        </authorList>
    </citation>
    <scope>NUCLEOTIDE SEQUENCE [LARGE SCALE GENOMIC DNA]</scope>
    <source>
        <strain evidence="6 7">X5P3</strain>
    </source>
</reference>
<dbReference type="HAMAP" id="MF_00374">
    <property type="entry name" value="Ribosomal_uL29"/>
    <property type="match status" value="1"/>
</dbReference>
<keyword evidence="2 5" id="KW-0689">Ribosomal protein</keyword>
<dbReference type="RefSeq" id="WP_014263815.1">
    <property type="nucleotide sequence ID" value="NZ_JACHIO010000015.1"/>
</dbReference>
<dbReference type="Gene3D" id="1.10.287.310">
    <property type="match status" value="1"/>
</dbReference>
<dbReference type="NCBIfam" id="TIGR00012">
    <property type="entry name" value="L29"/>
    <property type="match status" value="1"/>
</dbReference>
<organism evidence="6 7">
    <name type="scientific">Granulicella mallensis</name>
    <dbReference type="NCBI Taxonomy" id="940614"/>
    <lineage>
        <taxon>Bacteria</taxon>
        <taxon>Pseudomonadati</taxon>
        <taxon>Acidobacteriota</taxon>
        <taxon>Terriglobia</taxon>
        <taxon>Terriglobales</taxon>
        <taxon>Acidobacteriaceae</taxon>
        <taxon>Granulicella</taxon>
    </lineage>
</organism>
<dbReference type="Proteomes" id="UP000584867">
    <property type="component" value="Unassembled WGS sequence"/>
</dbReference>
<proteinExistence type="inferred from homology"/>
<accession>A0A7W7ZS56</accession>
<gene>
    <name evidence="5" type="primary">rpmC</name>
    <name evidence="6" type="ORF">HDF15_003530</name>
</gene>
<evidence type="ECO:0000313" key="7">
    <source>
        <dbReference type="Proteomes" id="UP000584867"/>
    </source>
</evidence>
<dbReference type="InterPro" id="IPR001854">
    <property type="entry name" value="Ribosomal_uL29"/>
</dbReference>
<evidence type="ECO:0000256" key="2">
    <source>
        <dbReference type="ARBA" id="ARBA00022980"/>
    </source>
</evidence>
<evidence type="ECO:0000256" key="5">
    <source>
        <dbReference type="HAMAP-Rule" id="MF_00374"/>
    </source>
</evidence>
<dbReference type="Pfam" id="PF00831">
    <property type="entry name" value="Ribosomal_L29"/>
    <property type="match status" value="1"/>
</dbReference>
<dbReference type="GO" id="GO:0006412">
    <property type="term" value="P:translation"/>
    <property type="evidence" value="ECO:0007669"/>
    <property type="project" value="UniProtKB-UniRule"/>
</dbReference>
<evidence type="ECO:0000256" key="4">
    <source>
        <dbReference type="ARBA" id="ARBA00035204"/>
    </source>
</evidence>